<evidence type="ECO:0000313" key="2">
    <source>
        <dbReference type="Proteomes" id="UP000011074"/>
    </source>
</evidence>
<evidence type="ECO:0000313" key="1">
    <source>
        <dbReference type="EMBL" id="QST79012.1"/>
    </source>
</evidence>
<accession>L8EWJ6</accession>
<dbReference type="InterPro" id="IPR033457">
    <property type="entry name" value="DUF5133"/>
</dbReference>
<dbReference type="Pfam" id="PF17196">
    <property type="entry name" value="DUF5133"/>
    <property type="match status" value="1"/>
</dbReference>
<organism evidence="1 2">
    <name type="scientific">Streptomyces rimosus subsp. rimosus (strain ATCC 10970 / DSM 40260 / JCM 4667 / NRRL 2234)</name>
    <dbReference type="NCBI Taxonomy" id="1265868"/>
    <lineage>
        <taxon>Bacteria</taxon>
        <taxon>Bacillati</taxon>
        <taxon>Actinomycetota</taxon>
        <taxon>Actinomycetes</taxon>
        <taxon>Kitasatosporales</taxon>
        <taxon>Streptomycetaceae</taxon>
        <taxon>Streptomyces</taxon>
    </lineage>
</organism>
<dbReference type="EMBL" id="CP048261">
    <property type="protein sequence ID" value="QST79012.1"/>
    <property type="molecule type" value="Genomic_DNA"/>
</dbReference>
<reference evidence="1" key="1">
    <citation type="submission" date="2012-12" db="EMBL/GenBank/DDBJ databases">
        <authorList>
            <person name="Pethick F.E."/>
            <person name="MacFadyen A.C."/>
            <person name="Tang Z."/>
            <person name="Sangal V."/>
            <person name="Tze-Tze L."/>
            <person name="Chu J."/>
            <person name="Guo M."/>
            <person name="Kirby R."/>
            <person name="Hoskisson P.A."/>
            <person name="Herron P.R."/>
            <person name="Hunter I.S."/>
        </authorList>
    </citation>
    <scope>NUCLEOTIDE SEQUENCE</scope>
    <source>
        <strain evidence="1">ATCC 10970</strain>
    </source>
</reference>
<dbReference type="Proteomes" id="UP000011074">
    <property type="component" value="Chromosome"/>
</dbReference>
<proteinExistence type="predicted"/>
<reference evidence="1" key="2">
    <citation type="submission" date="2020-01" db="EMBL/GenBank/DDBJ databases">
        <authorList>
            <person name="Algora L."/>
            <person name="Schniete J.K."/>
            <person name="MacFadyen A."/>
            <person name="Hoskisson P.A."/>
            <person name="Hunter I.S."/>
            <person name="Herron P.R."/>
        </authorList>
    </citation>
    <scope>NUCLEOTIDE SEQUENCE</scope>
    <source>
        <strain evidence="1">ATCC 10970</strain>
    </source>
</reference>
<sequence>MLMAHPAVLRDLVERYETARAHHAEQGSDASRRRLEDVTYTLCVSTGTRRPEDALAVARQQLATAPRAADTVRRVKNAAPVAGTEVQLTA</sequence>
<gene>
    <name evidence="1" type="ORF">SRIM_001405</name>
</gene>
<protein>
    <submittedName>
        <fullName evidence="1">DUF5133 domain-containing protein</fullName>
    </submittedName>
</protein>
<reference evidence="1" key="3">
    <citation type="journal article" date="2021" name="bioRxiv">
        <title>Bilateral symmetry of linear streptomycete chromosomes.</title>
        <authorList>
            <person name="Algora-Gallardo L."/>
            <person name="Schniete J.K."/>
            <person name="Mark D.R."/>
            <person name="Hunter I.S."/>
            <person name="Herron P.R."/>
        </authorList>
    </citation>
    <scope>NUCLEOTIDE SEQUENCE</scope>
    <source>
        <strain evidence="1">ATCC 10970</strain>
    </source>
</reference>
<dbReference type="AlphaFoldDB" id="L8EWJ6"/>
<name>L8EWJ6_STRR1</name>